<reference evidence="1 2" key="1">
    <citation type="journal article" date="2011" name="Stand. Genomic Sci.">
        <title>Complete genome sequence of Deinococcus maricopensis type strain (LB-34).</title>
        <authorList>
            <person name="Pukall R."/>
            <person name="Zeytun A."/>
            <person name="Lucas S."/>
            <person name="Lapidus A."/>
            <person name="Hammon N."/>
            <person name="Deshpande S."/>
            <person name="Nolan M."/>
            <person name="Cheng J.F."/>
            <person name="Pitluck S."/>
            <person name="Liolios K."/>
            <person name="Pagani I."/>
            <person name="Mikhailova N."/>
            <person name="Ivanova N."/>
            <person name="Mavromatis K."/>
            <person name="Pati A."/>
            <person name="Tapia R."/>
            <person name="Han C."/>
            <person name="Goodwin L."/>
            <person name="Chen A."/>
            <person name="Palaniappan K."/>
            <person name="Land M."/>
            <person name="Hauser L."/>
            <person name="Chang Y.J."/>
            <person name="Jeffries C.D."/>
            <person name="Brambilla E.M."/>
            <person name="Rohde M."/>
            <person name="Goker M."/>
            <person name="Detter J.C."/>
            <person name="Woyke T."/>
            <person name="Bristow J."/>
            <person name="Eisen J.A."/>
            <person name="Markowitz V."/>
            <person name="Hugenholtz P."/>
            <person name="Kyrpides N.C."/>
            <person name="Klenk H.P."/>
        </authorList>
    </citation>
    <scope>NUCLEOTIDE SEQUENCE [LARGE SCALE GENOMIC DNA]</scope>
    <source>
        <strain evidence="2">DSM 21211 / LMG 22137 / NRRL B-23946 / LB-34</strain>
    </source>
</reference>
<keyword evidence="2" id="KW-1185">Reference proteome</keyword>
<accession>E8U6R6</accession>
<dbReference type="eggNOG" id="COG0330">
    <property type="taxonomic scope" value="Bacteria"/>
</dbReference>
<organism evidence="1 2">
    <name type="scientific">Deinococcus maricopensis (strain DSM 21211 / LMG 22137 / NRRL B-23946 / LB-34)</name>
    <dbReference type="NCBI Taxonomy" id="709986"/>
    <lineage>
        <taxon>Bacteria</taxon>
        <taxon>Thermotogati</taxon>
        <taxon>Deinococcota</taxon>
        <taxon>Deinococci</taxon>
        <taxon>Deinococcales</taxon>
        <taxon>Deinococcaceae</taxon>
        <taxon>Deinococcus</taxon>
    </lineage>
</organism>
<gene>
    <name evidence="1" type="ordered locus">Deima_1102</name>
</gene>
<evidence type="ECO:0000313" key="2">
    <source>
        <dbReference type="Proteomes" id="UP000008635"/>
    </source>
</evidence>
<dbReference type="RefSeq" id="WP_013556260.1">
    <property type="nucleotide sequence ID" value="NC_014958.1"/>
</dbReference>
<proteinExistence type="predicted"/>
<dbReference type="KEGG" id="dmr:Deima_1102"/>
<dbReference type="STRING" id="709986.Deima_1102"/>
<dbReference type="Proteomes" id="UP000008635">
    <property type="component" value="Chromosome"/>
</dbReference>
<protein>
    <recommendedName>
        <fullName evidence="3">Band 7 protein</fullName>
    </recommendedName>
</protein>
<evidence type="ECO:0008006" key="3">
    <source>
        <dbReference type="Google" id="ProtNLM"/>
    </source>
</evidence>
<name>E8U6R6_DEIML</name>
<dbReference type="AlphaFoldDB" id="E8U6R6"/>
<reference evidence="2" key="2">
    <citation type="submission" date="2011-01" db="EMBL/GenBank/DDBJ databases">
        <title>The complete genome of Deinococcus maricopensis DSM 21211.</title>
        <authorList>
            <consortium name="US DOE Joint Genome Institute (JGI-PGF)"/>
            <person name="Lucas S."/>
            <person name="Copeland A."/>
            <person name="Lapidus A."/>
            <person name="Goodwin L."/>
            <person name="Pitluck S."/>
            <person name="Kyrpides N."/>
            <person name="Mavromatis K."/>
            <person name="Pagani I."/>
            <person name="Ivanova N."/>
            <person name="Ovchinnikova G."/>
            <person name="Zeytun A."/>
            <person name="Detter J.C."/>
            <person name="Han C."/>
            <person name="Land M."/>
            <person name="Hauser L."/>
            <person name="Markowitz V."/>
            <person name="Cheng J.-F."/>
            <person name="Hugenholtz P."/>
            <person name="Woyke T."/>
            <person name="Wu D."/>
            <person name="Pukall R."/>
            <person name="Gehrich-Schroeter G."/>
            <person name="Brambilla E."/>
            <person name="Klenk H.-P."/>
            <person name="Eisen J.A."/>
        </authorList>
    </citation>
    <scope>NUCLEOTIDE SEQUENCE [LARGE SCALE GENOMIC DNA]</scope>
    <source>
        <strain evidence="2">DSM 21211 / LMG 22137 / NRRL B-23946 / LB-34</strain>
    </source>
</reference>
<dbReference type="HOGENOM" id="CLU_2381408_0_0_0"/>
<evidence type="ECO:0000313" key="1">
    <source>
        <dbReference type="EMBL" id="ADV66755.1"/>
    </source>
</evidence>
<sequence length="94" mass="10077" precursor="true">MGFTVFGIVFLILVLVTLLASVKSAPQGSGWTQERSGRFQRTLKPGLNLIIPYVGSLQAIASAPNQKVLFMPLEASSVIGAISELAREAFGRKD</sequence>
<dbReference type="EMBL" id="CP002454">
    <property type="protein sequence ID" value="ADV66755.1"/>
    <property type="molecule type" value="Genomic_DNA"/>
</dbReference>